<evidence type="ECO:0000256" key="1">
    <source>
        <dbReference type="ARBA" id="ARBA00004642"/>
    </source>
</evidence>
<dbReference type="PANTHER" id="PTHR13798:SF11">
    <property type="entry name" value="RNA-BINDING PROTEIN 7-RELATED"/>
    <property type="match status" value="1"/>
</dbReference>
<dbReference type="PANTHER" id="PTHR13798">
    <property type="entry name" value="RNA BINDING MOTIF RBM PROTEIN -RELATED"/>
    <property type="match status" value="1"/>
</dbReference>
<dbReference type="Gene3D" id="3.30.70.330">
    <property type="match status" value="1"/>
</dbReference>
<accession>A0ABM1EJ66</accession>
<organism evidence="6 7">
    <name type="scientific">Priapulus caudatus</name>
    <name type="common">Priapulid worm</name>
    <dbReference type="NCBI Taxonomy" id="37621"/>
    <lineage>
        <taxon>Eukaryota</taxon>
        <taxon>Metazoa</taxon>
        <taxon>Ecdysozoa</taxon>
        <taxon>Scalidophora</taxon>
        <taxon>Priapulida</taxon>
        <taxon>Priapulimorpha</taxon>
        <taxon>Priapulimorphida</taxon>
        <taxon>Priapulidae</taxon>
        <taxon>Priapulus</taxon>
    </lineage>
</organism>
<dbReference type="Pfam" id="PF00076">
    <property type="entry name" value="RRM_1"/>
    <property type="match status" value="1"/>
</dbReference>
<evidence type="ECO:0000256" key="3">
    <source>
        <dbReference type="ARBA" id="ARBA00023242"/>
    </source>
</evidence>
<dbReference type="InterPro" id="IPR035979">
    <property type="entry name" value="RBD_domain_sf"/>
</dbReference>
<proteinExistence type="predicted"/>
<evidence type="ECO:0000313" key="6">
    <source>
        <dbReference type="Proteomes" id="UP000695022"/>
    </source>
</evidence>
<sequence>MNDENRTVWIGNISREVDEELLFELFLQAGPLESVKIAKDGSGLQRTFGFAIFKHEQSVPYTVDLLNNVTLCGRSLIVKARQLQQSPADSSYETLSRQNRLPQAVSLGQNYLLGQSIPGAGMPYRQMQPNCSQFQGMSRNFVMSPQAAIAYYYQMAYQQRPNVTPSGYWG</sequence>
<keyword evidence="6" id="KW-1185">Reference proteome</keyword>
<dbReference type="GeneID" id="106812779"/>
<evidence type="ECO:0000256" key="4">
    <source>
        <dbReference type="PROSITE-ProRule" id="PRU00176"/>
    </source>
</evidence>
<dbReference type="PROSITE" id="PS50102">
    <property type="entry name" value="RRM"/>
    <property type="match status" value="1"/>
</dbReference>
<evidence type="ECO:0000259" key="5">
    <source>
        <dbReference type="PROSITE" id="PS50102"/>
    </source>
</evidence>
<dbReference type="SUPFAM" id="SSF54928">
    <property type="entry name" value="RNA-binding domain, RBD"/>
    <property type="match status" value="1"/>
</dbReference>
<dbReference type="InterPro" id="IPR052285">
    <property type="entry name" value="NEXT_complex_subunit"/>
</dbReference>
<keyword evidence="3" id="KW-0539">Nucleus</keyword>
<comment type="subcellular location">
    <subcellularLocation>
        <location evidence="1">Nucleus</location>
        <location evidence="1">Nucleoplasm</location>
    </subcellularLocation>
</comment>
<gene>
    <name evidence="7" type="primary">LOC106812779</name>
</gene>
<dbReference type="RefSeq" id="XP_014672237.1">
    <property type="nucleotide sequence ID" value="XM_014816751.1"/>
</dbReference>
<feature type="domain" description="RRM" evidence="5">
    <location>
        <begin position="6"/>
        <end position="83"/>
    </location>
</feature>
<keyword evidence="2 4" id="KW-0694">RNA-binding</keyword>
<reference evidence="7" key="1">
    <citation type="submission" date="2025-08" db="UniProtKB">
        <authorList>
            <consortium name="RefSeq"/>
        </authorList>
    </citation>
    <scope>IDENTIFICATION</scope>
</reference>
<name>A0ABM1EJ66_PRICU</name>
<dbReference type="SMART" id="SM00360">
    <property type="entry name" value="RRM"/>
    <property type="match status" value="1"/>
</dbReference>
<dbReference type="InterPro" id="IPR000504">
    <property type="entry name" value="RRM_dom"/>
</dbReference>
<evidence type="ECO:0000256" key="2">
    <source>
        <dbReference type="ARBA" id="ARBA00022884"/>
    </source>
</evidence>
<dbReference type="InterPro" id="IPR012677">
    <property type="entry name" value="Nucleotide-bd_a/b_plait_sf"/>
</dbReference>
<evidence type="ECO:0000313" key="7">
    <source>
        <dbReference type="RefSeq" id="XP_014672237.1"/>
    </source>
</evidence>
<dbReference type="Proteomes" id="UP000695022">
    <property type="component" value="Unplaced"/>
</dbReference>
<protein>
    <submittedName>
        <fullName evidence="7">Splicing regulator RBM11-like</fullName>
    </submittedName>
</protein>